<comment type="cofactor">
    <cofactor evidence="2">
        <name>[4Fe-4S] cluster</name>
        <dbReference type="ChEBI" id="CHEBI:49883"/>
    </cofactor>
</comment>
<evidence type="ECO:0000256" key="4">
    <source>
        <dbReference type="ARBA" id="ARBA00022643"/>
    </source>
</evidence>
<dbReference type="Proteomes" id="UP000826012">
    <property type="component" value="Chromosome"/>
</dbReference>
<dbReference type="InterPro" id="IPR051793">
    <property type="entry name" value="NADH:flavin_oxidoreductase"/>
</dbReference>
<evidence type="ECO:0000256" key="8">
    <source>
        <dbReference type="ARBA" id="ARBA00023014"/>
    </source>
</evidence>
<dbReference type="PANTHER" id="PTHR42917">
    <property type="entry name" value="2,4-DIENOYL-COA REDUCTASE"/>
    <property type="match status" value="1"/>
</dbReference>
<reference evidence="10 11" key="2">
    <citation type="submission" date="2021-07" db="EMBL/GenBank/DDBJ databases">
        <authorList>
            <person name="Matsumoto Y."/>
            <person name="Motooka D."/>
            <person name="Nakamura S."/>
        </authorList>
    </citation>
    <scope>NUCLEOTIDE SEQUENCE [LARGE SCALE GENOMIC DNA]</scope>
    <source>
        <strain evidence="10 11">TY59</strain>
    </source>
</reference>
<keyword evidence="4" id="KW-0288">FMN</keyword>
<evidence type="ECO:0000313" key="11">
    <source>
        <dbReference type="Proteomes" id="UP000826012"/>
    </source>
</evidence>
<comment type="cofactor">
    <cofactor evidence="1">
        <name>FMN</name>
        <dbReference type="ChEBI" id="CHEBI:58210"/>
    </cofactor>
</comment>
<accession>A0ABM7SR30</accession>
<dbReference type="PANTHER" id="PTHR42917:SF2">
    <property type="entry name" value="2,4-DIENOYL-COA REDUCTASE [(2E)-ENOYL-COA-PRODUCING]"/>
    <property type="match status" value="1"/>
</dbReference>
<evidence type="ECO:0000259" key="9">
    <source>
        <dbReference type="Pfam" id="PF00724"/>
    </source>
</evidence>
<proteinExistence type="predicted"/>
<dbReference type="InterPro" id="IPR013785">
    <property type="entry name" value="Aldolase_TIM"/>
</dbReference>
<evidence type="ECO:0000256" key="2">
    <source>
        <dbReference type="ARBA" id="ARBA00001966"/>
    </source>
</evidence>
<keyword evidence="11" id="KW-1185">Reference proteome</keyword>
<keyword evidence="6" id="KW-0560">Oxidoreductase</keyword>
<evidence type="ECO:0000256" key="5">
    <source>
        <dbReference type="ARBA" id="ARBA00022723"/>
    </source>
</evidence>
<keyword evidence="3" id="KW-0285">Flavoprotein</keyword>
<sequence length="130" mass="13433">MTGFGHLMAPGRIGAMSVRNRLVMSPMETTYGTPDGLPSERTRDSFAARARGGVGLITLGATGVDHHHPETPGGLHLATDDAVSAHRALVEVVREHGAKIQPQIVHAGPDGLGPEIFGVAVEGARAACAI</sequence>
<keyword evidence="8" id="KW-0411">Iron-sulfur</keyword>
<dbReference type="Gene3D" id="3.20.20.70">
    <property type="entry name" value="Aldolase class I"/>
    <property type="match status" value="1"/>
</dbReference>
<reference evidence="10 11" key="1">
    <citation type="submission" date="2021-07" db="EMBL/GenBank/DDBJ databases">
        <title>Complete genome sequence of nontuberculous Mycobacterium sp. TY59.</title>
        <authorList>
            <person name="Fukushima K."/>
        </authorList>
    </citation>
    <scope>NUCLEOTIDE SEQUENCE [LARGE SCALE GENOMIC DNA]</scope>
    <source>
        <strain evidence="10 11">TY59</strain>
    </source>
</reference>
<keyword evidence="5" id="KW-0479">Metal-binding</keyword>
<evidence type="ECO:0000256" key="1">
    <source>
        <dbReference type="ARBA" id="ARBA00001917"/>
    </source>
</evidence>
<dbReference type="Pfam" id="PF00724">
    <property type="entry name" value="Oxidored_FMN"/>
    <property type="match status" value="1"/>
</dbReference>
<keyword evidence="7" id="KW-0408">Iron</keyword>
<gene>
    <name evidence="10" type="ORF">MTY59_25390</name>
</gene>
<evidence type="ECO:0000256" key="3">
    <source>
        <dbReference type="ARBA" id="ARBA00022630"/>
    </source>
</evidence>
<name>A0ABM7SR30_9MYCO</name>
<dbReference type="InterPro" id="IPR001155">
    <property type="entry name" value="OxRdtase_FMN_N"/>
</dbReference>
<evidence type="ECO:0000256" key="6">
    <source>
        <dbReference type="ARBA" id="ARBA00023002"/>
    </source>
</evidence>
<evidence type="ECO:0000256" key="7">
    <source>
        <dbReference type="ARBA" id="ARBA00023004"/>
    </source>
</evidence>
<dbReference type="SUPFAM" id="SSF51395">
    <property type="entry name" value="FMN-linked oxidoreductases"/>
    <property type="match status" value="1"/>
</dbReference>
<protein>
    <recommendedName>
        <fullName evidence="9">NADH:flavin oxidoreductase/NADH oxidase N-terminal domain-containing protein</fullName>
    </recommendedName>
</protein>
<dbReference type="EMBL" id="AP024828">
    <property type="protein sequence ID" value="BCZ22684.1"/>
    <property type="molecule type" value="Genomic_DNA"/>
</dbReference>
<organism evidence="10 11">
    <name type="scientific">Mycobacterium senriense</name>
    <dbReference type="NCBI Taxonomy" id="2775496"/>
    <lineage>
        <taxon>Bacteria</taxon>
        <taxon>Bacillati</taxon>
        <taxon>Actinomycetota</taxon>
        <taxon>Actinomycetes</taxon>
        <taxon>Mycobacteriales</taxon>
        <taxon>Mycobacteriaceae</taxon>
        <taxon>Mycobacterium</taxon>
        <taxon>Mycobacterium avium complex (MAC)</taxon>
    </lineage>
</organism>
<feature type="domain" description="NADH:flavin oxidoreductase/NADH oxidase N-terminal" evidence="9">
    <location>
        <begin position="7"/>
        <end position="109"/>
    </location>
</feature>
<evidence type="ECO:0000313" key="10">
    <source>
        <dbReference type="EMBL" id="BCZ22684.1"/>
    </source>
</evidence>